<dbReference type="AlphaFoldDB" id="A0A1C7I685"/>
<evidence type="ECO:0008006" key="3">
    <source>
        <dbReference type="Google" id="ProtNLM"/>
    </source>
</evidence>
<dbReference type="OrthoDB" id="3078533at2"/>
<dbReference type="Gene3D" id="1.10.3540.10">
    <property type="entry name" value="uncharacterized protein from magnetospirillum magneticum domain"/>
    <property type="match status" value="1"/>
</dbReference>
<proteinExistence type="predicted"/>
<dbReference type="Pfam" id="PF08849">
    <property type="entry name" value="BrxA"/>
    <property type="match status" value="1"/>
</dbReference>
<dbReference type="STRING" id="1796616.A4V09_00310"/>
<organism evidence="1 2">
    <name type="scientific">Blautia pseudococcoides</name>
    <dbReference type="NCBI Taxonomy" id="1796616"/>
    <lineage>
        <taxon>Bacteria</taxon>
        <taxon>Bacillati</taxon>
        <taxon>Bacillota</taxon>
        <taxon>Clostridia</taxon>
        <taxon>Lachnospirales</taxon>
        <taxon>Lachnospiraceae</taxon>
        <taxon>Blautia</taxon>
    </lineage>
</organism>
<dbReference type="EMBL" id="CP015405">
    <property type="protein sequence ID" value="ANU74353.1"/>
    <property type="molecule type" value="Genomic_DNA"/>
</dbReference>
<gene>
    <name evidence="1" type="ORF">A4V09_00310</name>
</gene>
<reference evidence="1" key="1">
    <citation type="submission" date="2017-04" db="EMBL/GenBank/DDBJ databases">
        <title>Complete Genome Sequences of Twelve Strains of a Stable Defined Moderately Diverse Mouse Microbiota 2 (sDMDMm2).</title>
        <authorList>
            <person name="Uchimura Y."/>
            <person name="Wyss M."/>
            <person name="Brugiroux S."/>
            <person name="Limenitakis J.P."/>
            <person name="Stecher B."/>
            <person name="McCoy K.D."/>
            <person name="Macpherson A.J."/>
        </authorList>
    </citation>
    <scope>NUCLEOTIDE SEQUENCE</scope>
    <source>
        <strain evidence="1">YL58</strain>
    </source>
</reference>
<dbReference type="InterPro" id="IPR014948">
    <property type="entry name" value="BrxA"/>
</dbReference>
<dbReference type="KEGG" id="byl:A4V09_00310"/>
<evidence type="ECO:0000313" key="2">
    <source>
        <dbReference type="Proteomes" id="UP000092574"/>
    </source>
</evidence>
<name>A0A1C7I685_9FIRM</name>
<dbReference type="RefSeq" id="WP_065540589.1">
    <property type="nucleotide sequence ID" value="NZ_CP015405.2"/>
</dbReference>
<accession>A0A1C7I685</accession>
<evidence type="ECO:0000313" key="1">
    <source>
        <dbReference type="EMBL" id="ANU74353.1"/>
    </source>
</evidence>
<dbReference type="Proteomes" id="UP000092574">
    <property type="component" value="Chromosome"/>
</dbReference>
<dbReference type="InterPro" id="IPR023137">
    <property type="entry name" value="BrxA_sf"/>
</dbReference>
<sequence length="206" mass="24118">MIEVNILKEPYYCRTKDLLWSRETRQMFELLVNEKKTIAEFKELAEKENIFNAASVNRAGNIWTALARRNAAVEDEFRIVYLDSSSEMQKLMSIVLIMLTDRTFYEFMDNIFKEKLIIGDLHISDADVIGFIHDIQTRDERAAKWTDGGIKKLRSQYLMILRDAELIPKELKNRNIIRPILSPEVTDYLNENGMDRIRGILVGERV</sequence>
<protein>
    <recommendedName>
        <fullName evidence="3">Inner membrane protein DUF1819</fullName>
    </recommendedName>
</protein>
<keyword evidence="2" id="KW-1185">Reference proteome</keyword>